<keyword evidence="7" id="KW-0223">Dioxygenase</keyword>
<dbReference type="GO" id="GO:0008270">
    <property type="term" value="F:zinc ion binding"/>
    <property type="evidence" value="ECO:0007669"/>
    <property type="project" value="InterPro"/>
</dbReference>
<evidence type="ECO:0000256" key="4">
    <source>
        <dbReference type="ARBA" id="ARBA00022833"/>
    </source>
</evidence>
<dbReference type="Proteomes" id="UP000199758">
    <property type="component" value="Unassembled WGS sequence"/>
</dbReference>
<comment type="cofactor">
    <cofactor evidence="1">
        <name>Zn(2+)</name>
        <dbReference type="ChEBI" id="CHEBI:29105"/>
    </cofactor>
</comment>
<dbReference type="PANTHER" id="PTHR30096:SF0">
    <property type="entry name" value="4,5-DOPA DIOXYGENASE EXTRADIOL-LIKE PROTEIN"/>
    <property type="match status" value="1"/>
</dbReference>
<evidence type="ECO:0000256" key="1">
    <source>
        <dbReference type="ARBA" id="ARBA00001947"/>
    </source>
</evidence>
<dbReference type="Gene3D" id="3.40.830.10">
    <property type="entry name" value="LigB-like"/>
    <property type="match status" value="1"/>
</dbReference>
<dbReference type="STRING" id="490188.SAMN04488068_2777"/>
<evidence type="ECO:0000259" key="6">
    <source>
        <dbReference type="Pfam" id="PF02900"/>
    </source>
</evidence>
<dbReference type="EMBL" id="FQWZ01000006">
    <property type="protein sequence ID" value="SHH16507.1"/>
    <property type="molecule type" value="Genomic_DNA"/>
</dbReference>
<feature type="domain" description="Extradiol ring-cleavage dioxygenase class III enzyme subunit B" evidence="6">
    <location>
        <begin position="30"/>
        <end position="246"/>
    </location>
</feature>
<dbReference type="AlphaFoldDB" id="A0A1M5QQY5"/>
<sequence>MTTTTRMPVYFVSHGGGPCFFMDWNPPDTWTSLGNWLRGIGGEISARPTAIIVVSAHWEADDFSVTGAAQPSLIYDYHGFPPHTYQLQYPAPGAPTLAQQIVERLRAAGLPSQRDDARGWDHGVFVPLMLMFPDADIPVVQLSLRRGLDAAEHLAAGAALAGLRDEGVLIVGSGYSYHNMRGYGGAGERAAAEFDGWLQTTITATAPAQRAAALRRWEDAPSARAAHPREEHLLPLMVAAGAAGDSAGTCVYTDRVWNIATSGFRFG</sequence>
<dbReference type="Pfam" id="PF02900">
    <property type="entry name" value="LigB"/>
    <property type="match status" value="1"/>
</dbReference>
<organism evidence="7 8">
    <name type="scientific">Hydrocarboniphaga daqingensis</name>
    <dbReference type="NCBI Taxonomy" id="490188"/>
    <lineage>
        <taxon>Bacteria</taxon>
        <taxon>Pseudomonadati</taxon>
        <taxon>Pseudomonadota</taxon>
        <taxon>Gammaproteobacteria</taxon>
        <taxon>Nevskiales</taxon>
        <taxon>Nevskiaceae</taxon>
        <taxon>Hydrocarboniphaga</taxon>
    </lineage>
</organism>
<dbReference type="SUPFAM" id="SSF53213">
    <property type="entry name" value="LigB-like"/>
    <property type="match status" value="1"/>
</dbReference>
<name>A0A1M5QQY5_9GAMM</name>
<evidence type="ECO:0000256" key="2">
    <source>
        <dbReference type="ARBA" id="ARBA00007581"/>
    </source>
</evidence>
<dbReference type="GO" id="GO:0008198">
    <property type="term" value="F:ferrous iron binding"/>
    <property type="evidence" value="ECO:0007669"/>
    <property type="project" value="InterPro"/>
</dbReference>
<dbReference type="OrthoDB" id="9790889at2"/>
<dbReference type="CDD" id="cd07363">
    <property type="entry name" value="45_DOPA_Dioxygenase"/>
    <property type="match status" value="1"/>
</dbReference>
<keyword evidence="5" id="KW-0560">Oxidoreductase</keyword>
<evidence type="ECO:0000256" key="5">
    <source>
        <dbReference type="ARBA" id="ARBA00023002"/>
    </source>
</evidence>
<dbReference type="GO" id="GO:0016702">
    <property type="term" value="F:oxidoreductase activity, acting on single donors with incorporation of molecular oxygen, incorporation of two atoms of oxygen"/>
    <property type="evidence" value="ECO:0007669"/>
    <property type="project" value="UniProtKB-ARBA"/>
</dbReference>
<dbReference type="InterPro" id="IPR014436">
    <property type="entry name" value="Extradiol_dOase_DODA"/>
</dbReference>
<protein>
    <submittedName>
        <fullName evidence="7">Aromatic ring-opening dioxygenase, catalytic subunit, LigB family</fullName>
    </submittedName>
</protein>
<evidence type="ECO:0000313" key="7">
    <source>
        <dbReference type="EMBL" id="SHH16507.1"/>
    </source>
</evidence>
<dbReference type="RefSeq" id="WP_072898249.1">
    <property type="nucleotide sequence ID" value="NZ_FQWZ01000006.1"/>
</dbReference>
<dbReference type="InterPro" id="IPR004183">
    <property type="entry name" value="Xdiol_dOase_suB"/>
</dbReference>
<keyword evidence="8" id="KW-1185">Reference proteome</keyword>
<keyword evidence="3" id="KW-0479">Metal-binding</keyword>
<comment type="similarity">
    <text evidence="2">Belongs to the DODA-type extradiol aromatic ring-opening dioxygenase family.</text>
</comment>
<gene>
    <name evidence="7" type="ORF">SAMN04488068_2777</name>
</gene>
<evidence type="ECO:0000313" key="8">
    <source>
        <dbReference type="Proteomes" id="UP000199758"/>
    </source>
</evidence>
<evidence type="ECO:0000256" key="3">
    <source>
        <dbReference type="ARBA" id="ARBA00022723"/>
    </source>
</evidence>
<dbReference type="PIRSF" id="PIRSF006157">
    <property type="entry name" value="Doxgns_DODA"/>
    <property type="match status" value="1"/>
</dbReference>
<proteinExistence type="inferred from homology"/>
<reference evidence="7 8" key="1">
    <citation type="submission" date="2016-11" db="EMBL/GenBank/DDBJ databases">
        <authorList>
            <person name="Jaros S."/>
            <person name="Januszkiewicz K."/>
            <person name="Wedrychowicz H."/>
        </authorList>
    </citation>
    <scope>NUCLEOTIDE SEQUENCE [LARGE SCALE GENOMIC DNA]</scope>
    <source>
        <strain evidence="7 8">CGMCC 1.7049</strain>
    </source>
</reference>
<keyword evidence="4" id="KW-0862">Zinc</keyword>
<dbReference type="PANTHER" id="PTHR30096">
    <property type="entry name" value="4,5-DOPA DIOXYGENASE EXTRADIOL-LIKE PROTEIN"/>
    <property type="match status" value="1"/>
</dbReference>
<accession>A0A1M5QQY5</accession>